<dbReference type="InterPro" id="IPR006260">
    <property type="entry name" value="TonB/TolA_C"/>
</dbReference>
<evidence type="ECO:0000256" key="2">
    <source>
        <dbReference type="ARBA" id="ARBA00022692"/>
    </source>
</evidence>
<evidence type="ECO:0000256" key="5">
    <source>
        <dbReference type="SAM" id="MobiDB-lite"/>
    </source>
</evidence>
<dbReference type="GO" id="GO:0016020">
    <property type="term" value="C:membrane"/>
    <property type="evidence" value="ECO:0007669"/>
    <property type="project" value="UniProtKB-SubCell"/>
</dbReference>
<dbReference type="STRING" id="1499967.U27_05247"/>
<keyword evidence="4" id="KW-0472">Membrane</keyword>
<protein>
    <submittedName>
        <fullName evidence="7">Tonb family protein</fullName>
    </submittedName>
</protein>
<feature type="compositionally biased region" description="Polar residues" evidence="5">
    <location>
        <begin position="61"/>
        <end position="81"/>
    </location>
</feature>
<keyword evidence="2" id="KW-0812">Transmembrane</keyword>
<sequence>MGDGLTLVKTLGVSLLVHAAVIYLIPSVDLLPQPSSQYFEIETVTIEPEEQDILTEDEQPSEQQAMQQPEISESAQESVTPLSDYEPMAPEIVSKAREQLHAQLVIPQQHFTLPEMLESVNTIISPQKPAVHTNPTTLDVAVLPERAFSKTEPEASVPETYPVQERTKDTVAIAEQPYERSVAPSISVAAQEMLPNLKRSQMSEVIEQTNVPSLSTEPIMKRTTGSDVSAPVRPTPPNIHASPERPALRISEAKALPQHLPAEQVRPPILSEIEPSVETRVATISAETEPEFRPAQSVLLPTSHSQDVIDVSESVLKSLQRPTAIMENPVMRIDMQPAHIRSEERLTDIKVFPAITYDQIVQHAEGVERSISPETESSETRPEIEDTALPQIARPVMAQAIDAPEPIYSPALLAKSPRKMEMLVEDIEQKVIDIRQSKSPVQEEYSLQKILPSFQSFSSLPPSLIATQQSQQDRTVLPDENDILDTIPRPKLPDVVPFEENRQPSVPLTMIFSFTRQVLSPQKLLTSATLIPFISTEKIVTTIEEAFEMKKIAEDAEQPGLKLVRQSLPAQQQAREQESETLQRPQKLLARPGSALSAIPEQSPSFKPGHRSLVFGAETDSSVLPAKSLSFGMFVRKDHSVPDAGSPQKTIQIDDALQQIKKDAPEEDSTSLVIEGPASMRQVISKPLRLPEIDLDVEVTIRLKFWVLPDGSVGEVVPLQRGDIRLERAAIQYLKSWRFTPLSSGNQTVWGIIPITYKLR</sequence>
<keyword evidence="3" id="KW-1133">Transmembrane helix</keyword>
<comment type="subcellular location">
    <subcellularLocation>
        <location evidence="1">Membrane</location>
        <topology evidence="1">Single-pass membrane protein</topology>
    </subcellularLocation>
</comment>
<dbReference type="AlphaFoldDB" id="A0A081C119"/>
<dbReference type="InterPro" id="IPR037682">
    <property type="entry name" value="TonB_C"/>
</dbReference>
<accession>A0A081C119</accession>
<organism evidence="7">
    <name type="scientific">Vecturithrix granuli</name>
    <dbReference type="NCBI Taxonomy" id="1499967"/>
    <lineage>
        <taxon>Bacteria</taxon>
        <taxon>Candidatus Moduliflexota</taxon>
        <taxon>Candidatus Vecturitrichia</taxon>
        <taxon>Candidatus Vecturitrichales</taxon>
        <taxon>Candidatus Vecturitrichaceae</taxon>
        <taxon>Candidatus Vecturithrix</taxon>
    </lineage>
</organism>
<feature type="region of interest" description="Disordered" evidence="5">
    <location>
        <begin position="217"/>
        <end position="243"/>
    </location>
</feature>
<dbReference type="GO" id="GO:0055085">
    <property type="term" value="P:transmembrane transport"/>
    <property type="evidence" value="ECO:0007669"/>
    <property type="project" value="InterPro"/>
</dbReference>
<evidence type="ECO:0000313" key="8">
    <source>
        <dbReference type="Proteomes" id="UP000030661"/>
    </source>
</evidence>
<keyword evidence="8" id="KW-1185">Reference proteome</keyword>
<dbReference type="HOGENOM" id="CLU_366678_0_0_0"/>
<proteinExistence type="predicted"/>
<dbReference type="eggNOG" id="COG0810">
    <property type="taxonomic scope" value="Bacteria"/>
</dbReference>
<dbReference type="Gene3D" id="3.30.1150.10">
    <property type="match status" value="1"/>
</dbReference>
<dbReference type="EMBL" id="DF820467">
    <property type="protein sequence ID" value="GAK58274.1"/>
    <property type="molecule type" value="Genomic_DNA"/>
</dbReference>
<gene>
    <name evidence="7" type="ORF">U27_05247</name>
</gene>
<evidence type="ECO:0000256" key="4">
    <source>
        <dbReference type="ARBA" id="ARBA00023136"/>
    </source>
</evidence>
<reference evidence="7" key="1">
    <citation type="journal article" date="2015" name="PeerJ">
        <title>First genomic representation of candidate bacterial phylum KSB3 points to enhanced environmental sensing as a trigger of wastewater bulking.</title>
        <authorList>
            <person name="Sekiguchi Y."/>
            <person name="Ohashi A."/>
            <person name="Parks D.H."/>
            <person name="Yamauchi T."/>
            <person name="Tyson G.W."/>
            <person name="Hugenholtz P."/>
        </authorList>
    </citation>
    <scope>NUCLEOTIDE SEQUENCE [LARGE SCALE GENOMIC DNA]</scope>
</reference>
<dbReference type="SUPFAM" id="SSF74653">
    <property type="entry name" value="TolA/TonB C-terminal domain"/>
    <property type="match status" value="1"/>
</dbReference>
<evidence type="ECO:0000256" key="1">
    <source>
        <dbReference type="ARBA" id="ARBA00004167"/>
    </source>
</evidence>
<dbReference type="NCBIfam" id="TIGR01352">
    <property type="entry name" value="tonB_Cterm"/>
    <property type="match status" value="1"/>
</dbReference>
<evidence type="ECO:0000256" key="3">
    <source>
        <dbReference type="ARBA" id="ARBA00022989"/>
    </source>
</evidence>
<feature type="region of interest" description="Disordered" evidence="5">
    <location>
        <begin position="55"/>
        <end position="81"/>
    </location>
</feature>
<feature type="domain" description="TonB C-terminal" evidence="6">
    <location>
        <begin position="700"/>
        <end position="759"/>
    </location>
</feature>
<dbReference type="Pfam" id="PF03544">
    <property type="entry name" value="TonB_C"/>
    <property type="match status" value="1"/>
</dbReference>
<name>A0A081C119_VECG1</name>
<evidence type="ECO:0000313" key="7">
    <source>
        <dbReference type="EMBL" id="GAK58274.1"/>
    </source>
</evidence>
<dbReference type="Proteomes" id="UP000030661">
    <property type="component" value="Unassembled WGS sequence"/>
</dbReference>
<evidence type="ECO:0000259" key="6">
    <source>
        <dbReference type="Pfam" id="PF03544"/>
    </source>
</evidence>